<reference evidence="2 3" key="1">
    <citation type="journal article" date="2019" name="Int. J. Syst. Evol. Microbiol.">
        <title>The Global Catalogue of Microorganisms (GCM) 10K type strain sequencing project: providing services to taxonomists for standard genome sequencing and annotation.</title>
        <authorList>
            <consortium name="The Broad Institute Genomics Platform"/>
            <consortium name="The Broad Institute Genome Sequencing Center for Infectious Disease"/>
            <person name="Wu L."/>
            <person name="Ma J."/>
        </authorList>
    </citation>
    <scope>NUCLEOTIDE SEQUENCE [LARGE SCALE GENOMIC DNA]</scope>
    <source>
        <strain evidence="2 3">IBRC-M 10256</strain>
    </source>
</reference>
<name>A0ABD5NQ84_9EURY</name>
<sequence length="274" mass="26603">MLLLGSVLVPAGGAVVGTTEPTDEPGGLTTADTARSNVTLSLVVDESTDESVTVTLETDASDVAGYGANVTFDPAVVTVDTVSGVDMSDPTTNVDNERGWVFVTQSQANGIDEPVLAEFTFAVEATGETTLSFEDDTTVNDGGTPPEELPVDLDGTTIAVEDDGSGGVGSGGTGSGGSGGDGPSGSGGDESDDADGGGTDDTDGADTGEDGGGASDGTDDAGGTDGDGDTDETDDADSDGDSDGTDAIDSLPGFGIVPALVAVCAALAAGTERN</sequence>
<dbReference type="GeneID" id="73901803"/>
<protein>
    <submittedName>
        <fullName evidence="2">Cohesin domain-containing protein</fullName>
    </submittedName>
</protein>
<dbReference type="AlphaFoldDB" id="A0ABD5NQ84"/>
<dbReference type="EMBL" id="JBHSAQ010000009">
    <property type="protein sequence ID" value="MFC3958868.1"/>
    <property type="molecule type" value="Genomic_DNA"/>
</dbReference>
<comment type="caution">
    <text evidence="2">The sequence shown here is derived from an EMBL/GenBank/DDBJ whole genome shotgun (WGS) entry which is preliminary data.</text>
</comment>
<organism evidence="2 3">
    <name type="scientific">Halovivax cerinus</name>
    <dbReference type="NCBI Taxonomy" id="1487865"/>
    <lineage>
        <taxon>Archaea</taxon>
        <taxon>Methanobacteriati</taxon>
        <taxon>Methanobacteriota</taxon>
        <taxon>Stenosarchaea group</taxon>
        <taxon>Halobacteria</taxon>
        <taxon>Halobacteriales</taxon>
        <taxon>Natrialbaceae</taxon>
        <taxon>Halovivax</taxon>
    </lineage>
</organism>
<dbReference type="SUPFAM" id="SSF49384">
    <property type="entry name" value="Carbohydrate-binding domain"/>
    <property type="match status" value="1"/>
</dbReference>
<dbReference type="CDD" id="cd08547">
    <property type="entry name" value="Type_II_cohesin"/>
    <property type="match status" value="1"/>
</dbReference>
<accession>A0ABD5NQ84</accession>
<feature type="compositionally biased region" description="Gly residues" evidence="1">
    <location>
        <begin position="165"/>
        <end position="188"/>
    </location>
</feature>
<dbReference type="Proteomes" id="UP001595846">
    <property type="component" value="Unassembled WGS sequence"/>
</dbReference>
<feature type="compositionally biased region" description="Acidic residues" evidence="1">
    <location>
        <begin position="226"/>
        <end position="246"/>
    </location>
</feature>
<feature type="compositionally biased region" description="Acidic residues" evidence="1">
    <location>
        <begin position="189"/>
        <end position="209"/>
    </location>
</feature>
<evidence type="ECO:0000313" key="2">
    <source>
        <dbReference type="EMBL" id="MFC3958868.1"/>
    </source>
</evidence>
<keyword evidence="3" id="KW-1185">Reference proteome</keyword>
<proteinExistence type="predicted"/>
<dbReference type="InterPro" id="IPR008965">
    <property type="entry name" value="CBM2/CBM3_carb-bd_dom_sf"/>
</dbReference>
<evidence type="ECO:0000256" key="1">
    <source>
        <dbReference type="SAM" id="MobiDB-lite"/>
    </source>
</evidence>
<dbReference type="Gene3D" id="2.60.40.680">
    <property type="match status" value="1"/>
</dbReference>
<feature type="region of interest" description="Disordered" evidence="1">
    <location>
        <begin position="132"/>
        <end position="252"/>
    </location>
</feature>
<dbReference type="RefSeq" id="WP_256532701.1">
    <property type="nucleotide sequence ID" value="NZ_CP101824.1"/>
</dbReference>
<evidence type="ECO:0000313" key="3">
    <source>
        <dbReference type="Proteomes" id="UP001595846"/>
    </source>
</evidence>
<gene>
    <name evidence="2" type="ORF">ACFOUR_10880</name>
</gene>